<protein>
    <submittedName>
        <fullName evidence="1">Uncharacterized protein</fullName>
    </submittedName>
</protein>
<dbReference type="Proteomes" id="UP000091820">
    <property type="component" value="Unassembled WGS sequence"/>
</dbReference>
<dbReference type="SUPFAM" id="SSF47113">
    <property type="entry name" value="Histone-fold"/>
    <property type="match status" value="1"/>
</dbReference>
<evidence type="ECO:0000313" key="2">
    <source>
        <dbReference type="Proteomes" id="UP000091820"/>
    </source>
</evidence>
<accession>A0A1A9WPZ4</accession>
<name>A0A1A9WPZ4_9MUSC</name>
<keyword evidence="2" id="KW-1185">Reference proteome</keyword>
<organism evidence="1 2">
    <name type="scientific">Glossina brevipalpis</name>
    <dbReference type="NCBI Taxonomy" id="37001"/>
    <lineage>
        <taxon>Eukaryota</taxon>
        <taxon>Metazoa</taxon>
        <taxon>Ecdysozoa</taxon>
        <taxon>Arthropoda</taxon>
        <taxon>Hexapoda</taxon>
        <taxon>Insecta</taxon>
        <taxon>Pterygota</taxon>
        <taxon>Neoptera</taxon>
        <taxon>Endopterygota</taxon>
        <taxon>Diptera</taxon>
        <taxon>Brachycera</taxon>
        <taxon>Muscomorpha</taxon>
        <taxon>Hippoboscoidea</taxon>
        <taxon>Glossinidae</taxon>
        <taxon>Glossina</taxon>
    </lineage>
</organism>
<dbReference type="EnsemblMetazoa" id="GBRI027633-RA">
    <property type="protein sequence ID" value="GBRI027633-PA"/>
    <property type="gene ID" value="GBRI027633"/>
</dbReference>
<proteinExistence type="predicted"/>
<evidence type="ECO:0000313" key="1">
    <source>
        <dbReference type="EnsemblMetazoa" id="GBRI027633-PA"/>
    </source>
</evidence>
<dbReference type="InterPro" id="IPR009072">
    <property type="entry name" value="Histone-fold"/>
</dbReference>
<dbReference type="Gene3D" id="1.10.20.10">
    <property type="entry name" value="Histone, subunit A"/>
    <property type="match status" value="1"/>
</dbReference>
<dbReference type="GO" id="GO:0046982">
    <property type="term" value="F:protein heterodimerization activity"/>
    <property type="evidence" value="ECO:0007669"/>
    <property type="project" value="InterPro"/>
</dbReference>
<sequence>MRPYVEERTSICQTTREMNKNAQLSLQRDTYVIRVKATAAVYSATMLENLGADVIEFILNRNCILTCSIK</sequence>
<dbReference type="AlphaFoldDB" id="A0A1A9WPZ4"/>
<dbReference type="VEuPathDB" id="VectorBase:GBRI027633"/>
<reference evidence="2" key="1">
    <citation type="submission" date="2014-03" db="EMBL/GenBank/DDBJ databases">
        <authorList>
            <person name="Aksoy S."/>
            <person name="Warren W."/>
            <person name="Wilson R.K."/>
        </authorList>
    </citation>
    <scope>NUCLEOTIDE SEQUENCE [LARGE SCALE GENOMIC DNA]</scope>
    <source>
        <strain evidence="2">IAEA</strain>
    </source>
</reference>
<reference evidence="1" key="2">
    <citation type="submission" date="2020-05" db="UniProtKB">
        <authorList>
            <consortium name="EnsemblMetazoa"/>
        </authorList>
    </citation>
    <scope>IDENTIFICATION</scope>
    <source>
        <strain evidence="1">IAEA</strain>
    </source>
</reference>